<proteinExistence type="predicted"/>
<dbReference type="EMBL" id="CP060779">
    <property type="protein sequence ID" value="QQK47494.1"/>
    <property type="molecule type" value="Genomic_DNA"/>
</dbReference>
<dbReference type="AlphaFoldDB" id="A0A7T7BPP3"/>
<organism evidence="1 2">
    <name type="scientific">Penicillium digitatum</name>
    <name type="common">Green mold</name>
    <dbReference type="NCBI Taxonomy" id="36651"/>
    <lineage>
        <taxon>Eukaryota</taxon>
        <taxon>Fungi</taxon>
        <taxon>Dikarya</taxon>
        <taxon>Ascomycota</taxon>
        <taxon>Pezizomycotina</taxon>
        <taxon>Eurotiomycetes</taxon>
        <taxon>Eurotiomycetidae</taxon>
        <taxon>Eurotiales</taxon>
        <taxon>Aspergillaceae</taxon>
        <taxon>Penicillium</taxon>
    </lineage>
</organism>
<reference evidence="1 2" key="1">
    <citation type="submission" date="2020-08" db="EMBL/GenBank/DDBJ databases">
        <title>The completed genome sequence of the pathogenic ascomycete fungus Penicillium digitatum.</title>
        <authorList>
            <person name="Wang M."/>
        </authorList>
    </citation>
    <scope>NUCLEOTIDE SEQUENCE [LARGE SCALE GENOMIC DNA]</scope>
    <source>
        <strain evidence="1 2">PdW03</strain>
    </source>
</reference>
<evidence type="ECO:0000313" key="1">
    <source>
        <dbReference type="EMBL" id="QQK47494.1"/>
    </source>
</evidence>
<sequence length="177" mass="19106">MEKQHPVPLSSEEILALNRSEGLADYEGWRQAVAQFNQQGGKHTATTTRATTSPGIPLGESVLTSKTATPPGAPTINLSQPPVNAAGENHILSTCKSDDPSAKERLRENTKRLVDSGVAKKLSIDRTVGSSIFERTEIPDFFDADTNTEAKQKRAQAAHALYLDAIAAVDKIIEKRS</sequence>
<dbReference type="RefSeq" id="XP_014539168.1">
    <property type="nucleotide sequence ID" value="XM_014683682.1"/>
</dbReference>
<evidence type="ECO:0000313" key="2">
    <source>
        <dbReference type="Proteomes" id="UP000595662"/>
    </source>
</evidence>
<dbReference type="OMA" id="ACENHIL"/>
<dbReference type="Proteomes" id="UP000595662">
    <property type="component" value="Chromosome 6"/>
</dbReference>
<dbReference type="KEGG" id="pdp:PDIP_04190"/>
<protein>
    <submittedName>
        <fullName evidence="1">Uncharacterized protein</fullName>
    </submittedName>
</protein>
<name>A0A7T7BPP3_PENDI</name>
<dbReference type="GeneID" id="26228742"/>
<accession>A0A7T7BPP3</accession>
<gene>
    <name evidence="1" type="ORF">Pdw03_5129</name>
</gene>
<dbReference type="VEuPathDB" id="FungiDB:PDIP_04190"/>